<keyword evidence="3" id="KW-0862">Zinc</keyword>
<accession>A0A653CPI8</accession>
<proteinExistence type="predicted"/>
<evidence type="ECO:0000256" key="3">
    <source>
        <dbReference type="ARBA" id="ARBA00022833"/>
    </source>
</evidence>
<evidence type="ECO:0000259" key="4">
    <source>
        <dbReference type="Pfam" id="PF04500"/>
    </source>
</evidence>
<dbReference type="EMBL" id="CAACVG010008413">
    <property type="protein sequence ID" value="VEN49686.1"/>
    <property type="molecule type" value="Genomic_DNA"/>
</dbReference>
<protein>
    <recommendedName>
        <fullName evidence="4">FLYWCH-type domain-containing protein</fullName>
    </recommendedName>
</protein>
<dbReference type="GO" id="GO:0008270">
    <property type="term" value="F:zinc ion binding"/>
    <property type="evidence" value="ECO:0007669"/>
    <property type="project" value="UniProtKB-KW"/>
</dbReference>
<dbReference type="Proteomes" id="UP000410492">
    <property type="component" value="Unassembled WGS sequence"/>
</dbReference>
<gene>
    <name evidence="5" type="ORF">CALMAC_LOCUS10723</name>
</gene>
<sequence>MIVNGYAYSYDCHPEGTVYQVYWKCPNYYKTKCTARAASSRTTITLYKTHNHPAKDFNTDGMKYVIFDVIQNQPPVLWN</sequence>
<dbReference type="Pfam" id="PF04500">
    <property type="entry name" value="FLYWCH"/>
    <property type="match status" value="1"/>
</dbReference>
<evidence type="ECO:0000313" key="5">
    <source>
        <dbReference type="EMBL" id="VEN49686.1"/>
    </source>
</evidence>
<keyword evidence="6" id="KW-1185">Reference proteome</keyword>
<evidence type="ECO:0000313" key="6">
    <source>
        <dbReference type="Proteomes" id="UP000410492"/>
    </source>
</evidence>
<dbReference type="AlphaFoldDB" id="A0A653CPI8"/>
<organism evidence="5 6">
    <name type="scientific">Callosobruchus maculatus</name>
    <name type="common">Southern cowpea weevil</name>
    <name type="synonym">Pulse bruchid</name>
    <dbReference type="NCBI Taxonomy" id="64391"/>
    <lineage>
        <taxon>Eukaryota</taxon>
        <taxon>Metazoa</taxon>
        <taxon>Ecdysozoa</taxon>
        <taxon>Arthropoda</taxon>
        <taxon>Hexapoda</taxon>
        <taxon>Insecta</taxon>
        <taxon>Pterygota</taxon>
        <taxon>Neoptera</taxon>
        <taxon>Endopterygota</taxon>
        <taxon>Coleoptera</taxon>
        <taxon>Polyphaga</taxon>
        <taxon>Cucujiformia</taxon>
        <taxon>Chrysomeloidea</taxon>
        <taxon>Chrysomelidae</taxon>
        <taxon>Bruchinae</taxon>
        <taxon>Bruchini</taxon>
        <taxon>Callosobruchus</taxon>
    </lineage>
</organism>
<reference evidence="5 6" key="1">
    <citation type="submission" date="2019-01" db="EMBL/GenBank/DDBJ databases">
        <authorList>
            <person name="Sayadi A."/>
        </authorList>
    </citation>
    <scope>NUCLEOTIDE SEQUENCE [LARGE SCALE GENOMIC DNA]</scope>
</reference>
<name>A0A653CPI8_CALMS</name>
<keyword evidence="1" id="KW-0479">Metal-binding</keyword>
<evidence type="ECO:0000256" key="1">
    <source>
        <dbReference type="ARBA" id="ARBA00022723"/>
    </source>
</evidence>
<keyword evidence="2" id="KW-0863">Zinc-finger</keyword>
<dbReference type="InterPro" id="IPR007588">
    <property type="entry name" value="Znf_FLYWCH"/>
</dbReference>
<evidence type="ECO:0000256" key="2">
    <source>
        <dbReference type="ARBA" id="ARBA00022771"/>
    </source>
</evidence>
<feature type="domain" description="FLYWCH-type" evidence="4">
    <location>
        <begin position="2"/>
        <end position="52"/>
    </location>
</feature>
<dbReference type="Gene3D" id="2.20.25.240">
    <property type="match status" value="1"/>
</dbReference>